<reference evidence="2 3" key="1">
    <citation type="submission" date="2020-09" db="EMBL/GenBank/DDBJ databases">
        <title>Flavimobilis rhizosphaerae sp. nov., isolated from rhizosphere soil of Spartina alterniflora.</title>
        <authorList>
            <person name="Hanqin C."/>
        </authorList>
    </citation>
    <scope>NUCLEOTIDE SEQUENCE [LARGE SCALE GENOMIC DNA]</scope>
    <source>
        <strain evidence="2 3">GY 10621</strain>
    </source>
</reference>
<dbReference type="PANTHER" id="PTHR34374">
    <property type="entry name" value="LARGE RIBOSOMAL RNA SUBUNIT ACCUMULATION PROTEIN YCED HOMOLOG 1, CHLOROPLASTIC"/>
    <property type="match status" value="1"/>
</dbReference>
<sequence>MTARPPRTTSIGGSPRRSSVRPDEQQATIVDHRTPDPRDPFVLDVHDLGRSPGSMRALDTTLEAPAGFGTDIVAVPEGSSVHLDLRLEAVMEGVYVSGLVTADAVGECARCLTELEIDVDVDVAELFLYPERAAALAEEQADEENPDEVYLVENELIDLEPPLRDAVVTSLPFSPLCRPDCQGLCSECGADLNDPANEDHSHEILDPRWKALAALGGGDADDTAEGGER</sequence>
<accession>A0ABR9DSC0</accession>
<gene>
    <name evidence="2" type="ORF">IGS67_11065</name>
</gene>
<name>A0ABR9DSC0_9MICO</name>
<feature type="compositionally biased region" description="Basic and acidic residues" evidence="1">
    <location>
        <begin position="20"/>
        <end position="38"/>
    </location>
</feature>
<dbReference type="Pfam" id="PF02620">
    <property type="entry name" value="YceD"/>
    <property type="match status" value="1"/>
</dbReference>
<evidence type="ECO:0000313" key="3">
    <source>
        <dbReference type="Proteomes" id="UP000642107"/>
    </source>
</evidence>
<dbReference type="EMBL" id="JACZDF010000006">
    <property type="protein sequence ID" value="MBD9700025.1"/>
    <property type="molecule type" value="Genomic_DNA"/>
</dbReference>
<protein>
    <submittedName>
        <fullName evidence="2">DUF177 domain-containing protein</fullName>
    </submittedName>
</protein>
<comment type="caution">
    <text evidence="2">The sequence shown here is derived from an EMBL/GenBank/DDBJ whole genome shotgun (WGS) entry which is preliminary data.</text>
</comment>
<evidence type="ECO:0000256" key="1">
    <source>
        <dbReference type="SAM" id="MobiDB-lite"/>
    </source>
</evidence>
<proteinExistence type="predicted"/>
<dbReference type="InterPro" id="IPR003772">
    <property type="entry name" value="YceD"/>
</dbReference>
<dbReference type="PANTHER" id="PTHR34374:SF1">
    <property type="entry name" value="LARGE RIBOSOMAL RNA SUBUNIT ACCUMULATION PROTEIN YCED HOMOLOG 1, CHLOROPLASTIC"/>
    <property type="match status" value="1"/>
</dbReference>
<organism evidence="2 3">
    <name type="scientific">Flavimobilis rhizosphaerae</name>
    <dbReference type="NCBI Taxonomy" id="2775421"/>
    <lineage>
        <taxon>Bacteria</taxon>
        <taxon>Bacillati</taxon>
        <taxon>Actinomycetota</taxon>
        <taxon>Actinomycetes</taxon>
        <taxon>Micrococcales</taxon>
        <taxon>Jonesiaceae</taxon>
        <taxon>Flavimobilis</taxon>
    </lineage>
</organism>
<evidence type="ECO:0000313" key="2">
    <source>
        <dbReference type="EMBL" id="MBD9700025.1"/>
    </source>
</evidence>
<dbReference type="Proteomes" id="UP000642107">
    <property type="component" value="Unassembled WGS sequence"/>
</dbReference>
<keyword evidence="3" id="KW-1185">Reference proteome</keyword>
<feature type="region of interest" description="Disordered" evidence="1">
    <location>
        <begin position="1"/>
        <end position="38"/>
    </location>
</feature>